<dbReference type="EMBL" id="LBNE01000010">
    <property type="protein sequence ID" value="KKO71014.1"/>
    <property type="molecule type" value="Genomic_DNA"/>
</dbReference>
<dbReference type="InterPro" id="IPR036259">
    <property type="entry name" value="MFS_trans_sf"/>
</dbReference>
<dbReference type="PATRIC" id="fig|206506.3.peg.2893"/>
<keyword evidence="5 8" id="KW-0812">Transmembrane</keyword>
<protein>
    <recommendedName>
        <fullName evidence="8">Bcr/CflA family efflux transporter</fullName>
    </recommendedName>
</protein>
<proteinExistence type="inferred from homology"/>
<dbReference type="GO" id="GO:0015385">
    <property type="term" value="F:sodium:proton antiporter activity"/>
    <property type="evidence" value="ECO:0007669"/>
    <property type="project" value="TreeGrafter"/>
</dbReference>
<dbReference type="PRINTS" id="PR01036">
    <property type="entry name" value="TCRTETB"/>
</dbReference>
<dbReference type="STRING" id="206506.AAV32_13600"/>
<keyword evidence="8" id="KW-0997">Cell inner membrane</keyword>
<feature type="transmembrane region" description="Helical" evidence="8">
    <location>
        <begin position="55"/>
        <end position="75"/>
    </location>
</feature>
<evidence type="ECO:0000256" key="7">
    <source>
        <dbReference type="ARBA" id="ARBA00023136"/>
    </source>
</evidence>
<name>A0A171KQ47_9BURK</name>
<gene>
    <name evidence="10" type="ORF">AAV32_13600</name>
</gene>
<keyword evidence="3 8" id="KW-0813">Transport</keyword>
<feature type="transmembrane region" description="Helical" evidence="8">
    <location>
        <begin position="216"/>
        <end position="239"/>
    </location>
</feature>
<comment type="caution">
    <text evidence="10">The sequence shown here is derived from an EMBL/GenBank/DDBJ whole genome shotgun (WGS) entry which is preliminary data.</text>
</comment>
<evidence type="ECO:0000256" key="6">
    <source>
        <dbReference type="ARBA" id="ARBA00022989"/>
    </source>
</evidence>
<organism evidence="10 11">
    <name type="scientific">Kerstersia gyiorum</name>
    <dbReference type="NCBI Taxonomy" id="206506"/>
    <lineage>
        <taxon>Bacteria</taxon>
        <taxon>Pseudomonadati</taxon>
        <taxon>Pseudomonadota</taxon>
        <taxon>Betaproteobacteria</taxon>
        <taxon>Burkholderiales</taxon>
        <taxon>Alcaligenaceae</taxon>
        <taxon>Kerstersia</taxon>
    </lineage>
</organism>
<evidence type="ECO:0000256" key="2">
    <source>
        <dbReference type="ARBA" id="ARBA00006236"/>
    </source>
</evidence>
<dbReference type="Pfam" id="PF07690">
    <property type="entry name" value="MFS_1"/>
    <property type="match status" value="1"/>
</dbReference>
<reference evidence="10 11" key="1">
    <citation type="submission" date="2015-04" db="EMBL/GenBank/DDBJ databases">
        <title>Genome sequence of Kerstersia gyiorum CG1.</title>
        <authorList>
            <person name="Greninger A.L."/>
            <person name="Kozyreva V."/>
            <person name="Chaturvedi V."/>
        </authorList>
    </citation>
    <scope>NUCLEOTIDE SEQUENCE [LARGE SCALE GENOMIC DNA]</scope>
    <source>
        <strain evidence="10 11">CG1</strain>
    </source>
</reference>
<evidence type="ECO:0000259" key="9">
    <source>
        <dbReference type="PROSITE" id="PS50850"/>
    </source>
</evidence>
<feature type="transmembrane region" description="Helical" evidence="8">
    <location>
        <begin position="141"/>
        <end position="165"/>
    </location>
</feature>
<dbReference type="CDD" id="cd17320">
    <property type="entry name" value="MFS_MdfA_MDR_like"/>
    <property type="match status" value="1"/>
</dbReference>
<dbReference type="PANTHER" id="PTHR23502">
    <property type="entry name" value="MAJOR FACILITATOR SUPERFAMILY"/>
    <property type="match status" value="1"/>
</dbReference>
<dbReference type="Gene3D" id="1.20.1720.10">
    <property type="entry name" value="Multidrug resistance protein D"/>
    <property type="match status" value="1"/>
</dbReference>
<evidence type="ECO:0000256" key="5">
    <source>
        <dbReference type="ARBA" id="ARBA00022692"/>
    </source>
</evidence>
<feature type="transmembrane region" description="Helical" evidence="8">
    <location>
        <begin position="82"/>
        <end position="102"/>
    </location>
</feature>
<keyword evidence="11" id="KW-1185">Reference proteome</keyword>
<evidence type="ECO:0000256" key="8">
    <source>
        <dbReference type="RuleBase" id="RU365088"/>
    </source>
</evidence>
<keyword evidence="6 8" id="KW-1133">Transmembrane helix</keyword>
<feature type="transmembrane region" description="Helical" evidence="8">
    <location>
        <begin position="376"/>
        <end position="397"/>
    </location>
</feature>
<feature type="transmembrane region" description="Helical" evidence="8">
    <location>
        <begin position="314"/>
        <end position="335"/>
    </location>
</feature>
<dbReference type="Proteomes" id="UP000078084">
    <property type="component" value="Unassembled WGS sequence"/>
</dbReference>
<feature type="transmembrane region" description="Helical" evidence="8">
    <location>
        <begin position="108"/>
        <end position="129"/>
    </location>
</feature>
<dbReference type="GO" id="GO:1990961">
    <property type="term" value="P:xenobiotic detoxification by transmembrane export across the plasma membrane"/>
    <property type="evidence" value="ECO:0007669"/>
    <property type="project" value="InterPro"/>
</dbReference>
<feature type="domain" description="Major facilitator superfamily (MFS) profile" evidence="9">
    <location>
        <begin position="14"/>
        <end position="405"/>
    </location>
</feature>
<dbReference type="InterPro" id="IPR011701">
    <property type="entry name" value="MFS"/>
</dbReference>
<dbReference type="PANTHER" id="PTHR23502:SF132">
    <property type="entry name" value="POLYAMINE TRANSPORTER 2-RELATED"/>
    <property type="match status" value="1"/>
</dbReference>
<dbReference type="GO" id="GO:0042910">
    <property type="term" value="F:xenobiotic transmembrane transporter activity"/>
    <property type="evidence" value="ECO:0007669"/>
    <property type="project" value="InterPro"/>
</dbReference>
<keyword evidence="4" id="KW-1003">Cell membrane</keyword>
<evidence type="ECO:0000256" key="1">
    <source>
        <dbReference type="ARBA" id="ARBA00004651"/>
    </source>
</evidence>
<dbReference type="InterPro" id="IPR020846">
    <property type="entry name" value="MFS_dom"/>
</dbReference>
<comment type="caution">
    <text evidence="8">Lacks conserved residue(s) required for the propagation of feature annotation.</text>
</comment>
<dbReference type="NCBIfam" id="TIGR00710">
    <property type="entry name" value="efflux_Bcr_CflA"/>
    <property type="match status" value="1"/>
</dbReference>
<dbReference type="SUPFAM" id="SSF103473">
    <property type="entry name" value="MFS general substrate transporter"/>
    <property type="match status" value="1"/>
</dbReference>
<evidence type="ECO:0000256" key="3">
    <source>
        <dbReference type="ARBA" id="ARBA00022448"/>
    </source>
</evidence>
<sequence length="413" mass="42671">MRSSKHAPQGASIGMALVVLLAMLTALDAMAIDMYLPGMPAIGLEFDISAGEVQQTLAIFLIGLAFGQGLYGPLLDSYGRRVPLLAGVLLFVLGSIVAALAPSIEWLMAARFLQALGAAAGLVAPRAIVADRCNVNESARIFSVLMQVMMLAPILAPVLGGYLLQHGGWRSIFWALAALGMIGVLWGLRSLPETLPAASRAPLRLRAIFSAYGRQLVAPVFMAYVLAGGFVLGALFTYISGAPFVFTQHYGLDPQQFSYLFASNAVCLVLFGAAANAMLKRGASEQRGMYIGLVLHTLAGAGLWLAAGSLALPLWGYAALLALAIGSLGLVFGNLTALTMAHAGPQAGLASALMGMLQYLLSAVVGYVVSFAGTPLLSLPATVAICGGLAILCCLAAEGMRSRARAAASAGGA</sequence>
<feature type="transmembrane region" description="Helical" evidence="8">
    <location>
        <begin position="347"/>
        <end position="370"/>
    </location>
</feature>
<comment type="similarity">
    <text evidence="2 8">Belongs to the major facilitator superfamily. Bcr/CmlA family.</text>
</comment>
<dbReference type="AlphaFoldDB" id="A0A171KQ47"/>
<evidence type="ECO:0000313" key="10">
    <source>
        <dbReference type="EMBL" id="KKO71014.1"/>
    </source>
</evidence>
<keyword evidence="7 8" id="KW-0472">Membrane</keyword>
<dbReference type="FunFam" id="1.20.1720.10:FF:000005">
    <property type="entry name" value="Bcr/CflA family efflux transporter"/>
    <property type="match status" value="1"/>
</dbReference>
<evidence type="ECO:0000313" key="11">
    <source>
        <dbReference type="Proteomes" id="UP000078084"/>
    </source>
</evidence>
<dbReference type="RefSeq" id="WP_068373256.1">
    <property type="nucleotide sequence ID" value="NZ_JALJXS010000011.1"/>
</dbReference>
<accession>A0A171KQ47</accession>
<dbReference type="InterPro" id="IPR004812">
    <property type="entry name" value="Efflux_drug-R_Bcr/CmlA"/>
</dbReference>
<feature type="transmembrane region" description="Helical" evidence="8">
    <location>
        <begin position="171"/>
        <end position="188"/>
    </location>
</feature>
<dbReference type="PROSITE" id="PS50850">
    <property type="entry name" value="MFS"/>
    <property type="match status" value="1"/>
</dbReference>
<comment type="subcellular location">
    <subcellularLocation>
        <location evidence="8">Cell inner membrane</location>
        <topology evidence="8">Multi-pass membrane protein</topology>
    </subcellularLocation>
    <subcellularLocation>
        <location evidence="1">Cell membrane</location>
        <topology evidence="1">Multi-pass membrane protein</topology>
    </subcellularLocation>
</comment>
<evidence type="ECO:0000256" key="4">
    <source>
        <dbReference type="ARBA" id="ARBA00022475"/>
    </source>
</evidence>
<dbReference type="GO" id="GO:0005886">
    <property type="term" value="C:plasma membrane"/>
    <property type="evidence" value="ECO:0007669"/>
    <property type="project" value="UniProtKB-SubCell"/>
</dbReference>
<feature type="transmembrane region" description="Helical" evidence="8">
    <location>
        <begin position="259"/>
        <end position="278"/>
    </location>
</feature>
<feature type="transmembrane region" description="Helical" evidence="8">
    <location>
        <begin position="290"/>
        <end position="308"/>
    </location>
</feature>